<name>A0A1M6NJ65_9BACT</name>
<dbReference type="Gene3D" id="3.40.50.2300">
    <property type="match status" value="2"/>
</dbReference>
<dbReference type="PANTHER" id="PTHR48111">
    <property type="entry name" value="REGULATOR OF RPOS"/>
    <property type="match status" value="1"/>
</dbReference>
<dbReference type="GO" id="GO:0000976">
    <property type="term" value="F:transcription cis-regulatory region binding"/>
    <property type="evidence" value="ECO:0007669"/>
    <property type="project" value="TreeGrafter"/>
</dbReference>
<dbReference type="CDD" id="cd00156">
    <property type="entry name" value="REC"/>
    <property type="match status" value="2"/>
</dbReference>
<evidence type="ECO:0000259" key="7">
    <source>
        <dbReference type="PROSITE" id="PS50110"/>
    </source>
</evidence>
<dbReference type="InterPro" id="IPR011006">
    <property type="entry name" value="CheY-like_superfamily"/>
</dbReference>
<keyword evidence="5" id="KW-0804">Transcription</keyword>
<proteinExistence type="predicted"/>
<evidence type="ECO:0000256" key="2">
    <source>
        <dbReference type="ARBA" id="ARBA00023012"/>
    </source>
</evidence>
<feature type="modified residue" description="4-aspartylphosphate" evidence="6">
    <location>
        <position position="193"/>
    </location>
</feature>
<dbReference type="EMBL" id="FQZE01000043">
    <property type="protein sequence ID" value="SHJ95737.1"/>
    <property type="molecule type" value="Genomic_DNA"/>
</dbReference>
<evidence type="ECO:0000256" key="4">
    <source>
        <dbReference type="ARBA" id="ARBA00023125"/>
    </source>
</evidence>
<keyword evidence="2" id="KW-0902">Two-component regulatory system</keyword>
<dbReference type="SUPFAM" id="SSF52172">
    <property type="entry name" value="CheY-like"/>
    <property type="match status" value="2"/>
</dbReference>
<feature type="domain" description="Response regulatory" evidence="7">
    <location>
        <begin position="135"/>
        <end position="259"/>
    </location>
</feature>
<dbReference type="SMART" id="SM00448">
    <property type="entry name" value="REC"/>
    <property type="match status" value="2"/>
</dbReference>
<sequence length="259" mass="29257">MRILLLEDNITDAGLTIRALKKNDPGYIIEHATTLQEARKFLNSGKSFDVALLDMQLPDGNGLDILMEIRQKGMDMAVGMLTGSGDEEVAAAALKAGADDYMVKKQDYYSKLPQTVEFALENHRQSKQRETAVINVLYIEHNTADVDLTGRYLTRYAPYIRLKNVQTAEKALGLLPGKNTPPQDWKFQLILMDYRLPGMNALEFIKIIRQERKLDIPILIVTGQGNEEVVVQALKFGASEYLVKRENYLNRLPSLIRVC</sequence>
<dbReference type="InterPro" id="IPR039420">
    <property type="entry name" value="WalR-like"/>
</dbReference>
<keyword evidence="9" id="KW-1185">Reference proteome</keyword>
<dbReference type="Pfam" id="PF00072">
    <property type="entry name" value="Response_reg"/>
    <property type="match status" value="2"/>
</dbReference>
<dbReference type="STRING" id="1168035.SAMN05444280_1431"/>
<evidence type="ECO:0000256" key="6">
    <source>
        <dbReference type="PROSITE-ProRule" id="PRU00169"/>
    </source>
</evidence>
<organism evidence="8 9">
    <name type="scientific">Tangfeifania diversioriginum</name>
    <dbReference type="NCBI Taxonomy" id="1168035"/>
    <lineage>
        <taxon>Bacteria</taxon>
        <taxon>Pseudomonadati</taxon>
        <taxon>Bacteroidota</taxon>
        <taxon>Bacteroidia</taxon>
        <taxon>Marinilabiliales</taxon>
        <taxon>Prolixibacteraceae</taxon>
        <taxon>Tangfeifania</taxon>
    </lineage>
</organism>
<reference evidence="8 9" key="1">
    <citation type="submission" date="2016-11" db="EMBL/GenBank/DDBJ databases">
        <authorList>
            <person name="Jaros S."/>
            <person name="Januszkiewicz K."/>
            <person name="Wedrychowicz H."/>
        </authorList>
    </citation>
    <scope>NUCLEOTIDE SEQUENCE [LARGE SCALE GENOMIC DNA]</scope>
    <source>
        <strain evidence="8 9">DSM 27063</strain>
    </source>
</reference>
<feature type="domain" description="Response regulatory" evidence="7">
    <location>
        <begin position="2"/>
        <end position="119"/>
    </location>
</feature>
<dbReference type="OrthoDB" id="9796457at2"/>
<dbReference type="Proteomes" id="UP000184050">
    <property type="component" value="Unassembled WGS sequence"/>
</dbReference>
<dbReference type="PROSITE" id="PS50110">
    <property type="entry name" value="RESPONSE_REGULATORY"/>
    <property type="match status" value="2"/>
</dbReference>
<keyword evidence="4" id="KW-0238">DNA-binding</keyword>
<dbReference type="AlphaFoldDB" id="A0A1M6NJ65"/>
<dbReference type="GO" id="GO:0032993">
    <property type="term" value="C:protein-DNA complex"/>
    <property type="evidence" value="ECO:0007669"/>
    <property type="project" value="TreeGrafter"/>
</dbReference>
<gene>
    <name evidence="8" type="ORF">SAMN05444280_1431</name>
</gene>
<keyword evidence="3" id="KW-0805">Transcription regulation</keyword>
<dbReference type="GO" id="GO:0006355">
    <property type="term" value="P:regulation of DNA-templated transcription"/>
    <property type="evidence" value="ECO:0007669"/>
    <property type="project" value="TreeGrafter"/>
</dbReference>
<evidence type="ECO:0000313" key="8">
    <source>
        <dbReference type="EMBL" id="SHJ95737.1"/>
    </source>
</evidence>
<keyword evidence="1 6" id="KW-0597">Phosphoprotein</keyword>
<protein>
    <submittedName>
        <fullName evidence="8">Response regulator receiver domain-containing protein</fullName>
    </submittedName>
</protein>
<dbReference type="RefSeq" id="WP_073173534.1">
    <property type="nucleotide sequence ID" value="NZ_FQZE01000043.1"/>
</dbReference>
<evidence type="ECO:0000256" key="1">
    <source>
        <dbReference type="ARBA" id="ARBA00022553"/>
    </source>
</evidence>
<dbReference type="PANTHER" id="PTHR48111:SF1">
    <property type="entry name" value="TWO-COMPONENT RESPONSE REGULATOR ORR33"/>
    <property type="match status" value="1"/>
</dbReference>
<accession>A0A1M6NJ65</accession>
<evidence type="ECO:0000256" key="5">
    <source>
        <dbReference type="ARBA" id="ARBA00023163"/>
    </source>
</evidence>
<dbReference type="GO" id="GO:0000156">
    <property type="term" value="F:phosphorelay response regulator activity"/>
    <property type="evidence" value="ECO:0007669"/>
    <property type="project" value="TreeGrafter"/>
</dbReference>
<evidence type="ECO:0000256" key="3">
    <source>
        <dbReference type="ARBA" id="ARBA00023015"/>
    </source>
</evidence>
<feature type="modified residue" description="4-aspartylphosphate" evidence="6">
    <location>
        <position position="54"/>
    </location>
</feature>
<evidence type="ECO:0000313" key="9">
    <source>
        <dbReference type="Proteomes" id="UP000184050"/>
    </source>
</evidence>
<dbReference type="GO" id="GO:0005829">
    <property type="term" value="C:cytosol"/>
    <property type="evidence" value="ECO:0007669"/>
    <property type="project" value="TreeGrafter"/>
</dbReference>
<dbReference type="InterPro" id="IPR001789">
    <property type="entry name" value="Sig_transdc_resp-reg_receiver"/>
</dbReference>